<organism evidence="1 2">
    <name type="scientific">Dreissena polymorpha</name>
    <name type="common">Zebra mussel</name>
    <name type="synonym">Mytilus polymorpha</name>
    <dbReference type="NCBI Taxonomy" id="45954"/>
    <lineage>
        <taxon>Eukaryota</taxon>
        <taxon>Metazoa</taxon>
        <taxon>Spiralia</taxon>
        <taxon>Lophotrochozoa</taxon>
        <taxon>Mollusca</taxon>
        <taxon>Bivalvia</taxon>
        <taxon>Autobranchia</taxon>
        <taxon>Heteroconchia</taxon>
        <taxon>Euheterodonta</taxon>
        <taxon>Imparidentia</taxon>
        <taxon>Neoheterodontei</taxon>
        <taxon>Myida</taxon>
        <taxon>Dreissenoidea</taxon>
        <taxon>Dreissenidae</taxon>
        <taxon>Dreissena</taxon>
    </lineage>
</organism>
<comment type="caution">
    <text evidence="1">The sequence shown here is derived from an EMBL/GenBank/DDBJ whole genome shotgun (WGS) entry which is preliminary data.</text>
</comment>
<dbReference type="EMBL" id="JAIWYP010000011">
    <property type="protein sequence ID" value="KAH3742017.1"/>
    <property type="molecule type" value="Genomic_DNA"/>
</dbReference>
<reference evidence="1" key="2">
    <citation type="submission" date="2020-11" db="EMBL/GenBank/DDBJ databases">
        <authorList>
            <person name="McCartney M.A."/>
            <person name="Auch B."/>
            <person name="Kono T."/>
            <person name="Mallez S."/>
            <person name="Becker A."/>
            <person name="Gohl D.M."/>
            <person name="Silverstein K.A.T."/>
            <person name="Koren S."/>
            <person name="Bechman K.B."/>
            <person name="Herman A."/>
            <person name="Abrahante J.E."/>
            <person name="Garbe J."/>
        </authorList>
    </citation>
    <scope>NUCLEOTIDE SEQUENCE</scope>
    <source>
        <strain evidence="1">Duluth1</strain>
        <tissue evidence="1">Whole animal</tissue>
    </source>
</reference>
<proteinExistence type="predicted"/>
<evidence type="ECO:0000313" key="1">
    <source>
        <dbReference type="EMBL" id="KAH3742017.1"/>
    </source>
</evidence>
<gene>
    <name evidence="1" type="ORF">DPMN_048747</name>
</gene>
<protein>
    <submittedName>
        <fullName evidence="1">Uncharacterized protein</fullName>
    </submittedName>
</protein>
<accession>A0A9D4DC48</accession>
<keyword evidence="2" id="KW-1185">Reference proteome</keyword>
<evidence type="ECO:0000313" key="2">
    <source>
        <dbReference type="Proteomes" id="UP000828390"/>
    </source>
</evidence>
<sequence length="82" mass="9167">MFASLGWQSLHTRRTKFQTGTYIQDSPIPGRNTGQLVSLLRGRNICDLVTFFRTDLCRQSFLPAAIRLHLELAAAAVSTSRS</sequence>
<reference evidence="1" key="1">
    <citation type="journal article" date="2019" name="bioRxiv">
        <title>The Genome of the Zebra Mussel, Dreissena polymorpha: A Resource for Invasive Species Research.</title>
        <authorList>
            <person name="McCartney M.A."/>
            <person name="Auch B."/>
            <person name="Kono T."/>
            <person name="Mallez S."/>
            <person name="Zhang Y."/>
            <person name="Obille A."/>
            <person name="Becker A."/>
            <person name="Abrahante J.E."/>
            <person name="Garbe J."/>
            <person name="Badalamenti J.P."/>
            <person name="Herman A."/>
            <person name="Mangelson H."/>
            <person name="Liachko I."/>
            <person name="Sullivan S."/>
            <person name="Sone E.D."/>
            <person name="Koren S."/>
            <person name="Silverstein K.A.T."/>
            <person name="Beckman K.B."/>
            <person name="Gohl D.M."/>
        </authorList>
    </citation>
    <scope>NUCLEOTIDE SEQUENCE</scope>
    <source>
        <strain evidence="1">Duluth1</strain>
        <tissue evidence="1">Whole animal</tissue>
    </source>
</reference>
<name>A0A9D4DC48_DREPO</name>
<dbReference type="Proteomes" id="UP000828390">
    <property type="component" value="Unassembled WGS sequence"/>
</dbReference>
<dbReference type="AlphaFoldDB" id="A0A9D4DC48"/>